<dbReference type="KEGG" id="loi:92363099"/>
<evidence type="ECO:0000256" key="1">
    <source>
        <dbReference type="SAM" id="MobiDB-lite"/>
    </source>
</evidence>
<dbReference type="EMBL" id="JAFHLR010000015">
    <property type="protein sequence ID" value="KAG5483052.1"/>
    <property type="molecule type" value="Genomic_DNA"/>
</dbReference>
<dbReference type="Proteomes" id="UP000674143">
    <property type="component" value="Unassembled WGS sequence"/>
</dbReference>
<keyword evidence="3" id="KW-1185">Reference proteome</keyword>
<feature type="region of interest" description="Disordered" evidence="1">
    <location>
        <begin position="167"/>
        <end position="195"/>
    </location>
</feature>
<dbReference type="RefSeq" id="XP_067064548.1">
    <property type="nucleotide sequence ID" value="XM_067209165.1"/>
</dbReference>
<gene>
    <name evidence="2" type="ORF">LSCM4_07266</name>
</gene>
<reference evidence="3" key="1">
    <citation type="journal article" date="2021" name="Microbiol. Resour. Announc.">
        <title>LGAAP: Leishmaniinae Genome Assembly and Annotation Pipeline.</title>
        <authorList>
            <person name="Almutairi H."/>
            <person name="Urbaniak M.D."/>
            <person name="Bates M.D."/>
            <person name="Jariyapan N."/>
            <person name="Kwakye-Nuako G."/>
            <person name="Thomaz-Soccol V."/>
            <person name="Al-Salem W.S."/>
            <person name="Dillon R.J."/>
            <person name="Bates P.A."/>
            <person name="Gatherer D."/>
        </authorList>
    </citation>
    <scope>NUCLEOTIDE SEQUENCE [LARGE SCALE GENOMIC DNA]</scope>
</reference>
<sequence length="544" mass="61116">MLSPPHVPTPTRTSVSSPAPIRCPSCYLMPASSPSLANAASRLHRQVSRIDRHTAEKLFPREQRLQWPTGYLPASGVAHFLHPDGVPYQEVLECYVDMKSDRQHELQRDFASDYTLWNRCSLEQFVRQLGAHRRRCFTRLTARDRLVHDTVFREVFQLAPYLPPPPAANHGTLSAGARLPSSSEAPPAAATSTTSASRVEKPAFYQFQPYAATQEYAMLPVKGVRSPQQRVRFSTFPQIRNVLHTDFDSMTALRALSFYCEDGILYTRELVQAVALYVQRRLEELLEAEPSFLQAASEASPLSAPLPTFASESPVLVFFGNGRLAWMLNESGILPRTVRAVQLPRQDAQRRQRLTYLQQQQEALERSVGLHKSFTAVFPCEPLSVGDALRKYRPAIALVEPHVGRDYMSDIRGYCSVREVLALGPIDSPAMGSFAYPFLSFGVTPGPTTYWVYNDNLHKVHASERIQMPMDAPHVSQGYERHYVDDISAYLISPNDCAAIGSQFRCLAFRRVRPPVRKPESAIEVTTPQLLKESEVESRAVMSV</sequence>
<dbReference type="AlphaFoldDB" id="A0A836KRM3"/>
<evidence type="ECO:0000313" key="2">
    <source>
        <dbReference type="EMBL" id="KAG5483052.1"/>
    </source>
</evidence>
<comment type="caution">
    <text evidence="2">The sequence shown here is derived from an EMBL/GenBank/DDBJ whole genome shotgun (WGS) entry which is preliminary data.</text>
</comment>
<reference evidence="3" key="2">
    <citation type="journal article" date="2021" name="Sci. Data">
        <title>Chromosome-scale genome sequencing, assembly and annotation of six genomes from subfamily Leishmaniinae.</title>
        <authorList>
            <person name="Almutairi H."/>
            <person name="Urbaniak M.D."/>
            <person name="Bates M.D."/>
            <person name="Jariyapan N."/>
            <person name="Kwakye-Nuako G."/>
            <person name="Thomaz Soccol V."/>
            <person name="Al-Salem W.S."/>
            <person name="Dillon R.J."/>
            <person name="Bates P.A."/>
            <person name="Gatherer D."/>
        </authorList>
    </citation>
    <scope>NUCLEOTIDE SEQUENCE [LARGE SCALE GENOMIC DNA]</scope>
</reference>
<feature type="compositionally biased region" description="Low complexity" evidence="1">
    <location>
        <begin position="180"/>
        <end position="195"/>
    </location>
</feature>
<proteinExistence type="predicted"/>
<evidence type="ECO:0000313" key="3">
    <source>
        <dbReference type="Proteomes" id="UP000674143"/>
    </source>
</evidence>
<name>A0A836KRM3_9TRYP</name>
<protein>
    <submittedName>
        <fullName evidence="2">Uncharacterized protein</fullName>
    </submittedName>
</protein>
<dbReference type="GeneID" id="92363099"/>
<organism evidence="2 3">
    <name type="scientific">Leishmania orientalis</name>
    <dbReference type="NCBI Taxonomy" id="2249476"/>
    <lineage>
        <taxon>Eukaryota</taxon>
        <taxon>Discoba</taxon>
        <taxon>Euglenozoa</taxon>
        <taxon>Kinetoplastea</taxon>
        <taxon>Metakinetoplastina</taxon>
        <taxon>Trypanosomatida</taxon>
        <taxon>Trypanosomatidae</taxon>
        <taxon>Leishmaniinae</taxon>
        <taxon>Leishmania</taxon>
    </lineage>
</organism>
<accession>A0A836KRM3</accession>